<comment type="similarity">
    <text evidence="2">Belongs to the CBF/MAK21 family.</text>
</comment>
<evidence type="ECO:0000256" key="6">
    <source>
        <dbReference type="ARBA" id="ARBA00032937"/>
    </source>
</evidence>
<evidence type="ECO:0000256" key="1">
    <source>
        <dbReference type="ARBA" id="ARBA00004604"/>
    </source>
</evidence>
<dbReference type="EnsemblMetazoa" id="PHUM628084-RA">
    <property type="protein sequence ID" value="PHUM628084-PA"/>
    <property type="gene ID" value="PHUM628084"/>
</dbReference>
<protein>
    <recommendedName>
        <fullName evidence="6">NOC3-like protein</fullName>
    </recommendedName>
    <alternativeName>
        <fullName evidence="5">Nucleolar complex-associated protein 3-like protein</fullName>
    </alternativeName>
</protein>
<keyword evidence="3" id="KW-0175">Coiled coil</keyword>
<dbReference type="SUPFAM" id="SSF48371">
    <property type="entry name" value="ARM repeat"/>
    <property type="match status" value="1"/>
</dbReference>
<dbReference type="Pfam" id="PF07540">
    <property type="entry name" value="NOC3p"/>
    <property type="match status" value="1"/>
</dbReference>
<dbReference type="InterPro" id="IPR016903">
    <property type="entry name" value="Nucleolar_cplx-assoc_3"/>
</dbReference>
<reference evidence="9" key="1">
    <citation type="submission" date="2020-05" db="UniProtKB">
        <authorList>
            <consortium name="EnsemblMetazoa"/>
        </authorList>
    </citation>
    <scope>IDENTIFICATION</scope>
    <source>
        <strain evidence="9">USDA</strain>
    </source>
</reference>
<name>A0A2Y9D417_PEDHC</name>
<feature type="domain" description="CCAAT-binding factor" evidence="7">
    <location>
        <begin position="363"/>
        <end position="514"/>
    </location>
</feature>
<sequence>MQRLGHAEEVRAADLVACREFIFQKKKVKIGVLCSGLTENPEEKIHNFKPLLEMLNDNEPGVYLTVRKLALVSLVEVFKDLLPEYQIKHHNEQNVKSVKQLQGYENNLLKYYKDYLKEIEKIVNVFKRKKGDQRIVTEAQVKLAETALKCLCDVFNSHQYFNFSKNIVHLIVPFLNNGRETIRKIVSEAIKTLFKTDKKGAMSLEAVRNINKFVKSKRNIVHNEVLNVLLSLNLKDVSLDKEKEEEIRKKKEEAKRSRMIQLSKREKKRIKKSLHLQNDLLETKAEENRKFKEQCLTEVTKIIFTIYFRILKENSSSKLLKGALEGVAKFAHCINVEFYQDLIIVLDQLIQNENLNYQERLCCVWTVFTVLYYQGATIYIDPVRFYSHFYTNILEVNSGINHSDLPVILKTTNFILLKRRQHLSLQRLLAFTKRLTTLALQVLPNGSLAVLSLIGNILQVNSSTDILLELESAQGQGIYFPEMEEPEYCNAFATSLWELLLLQKHYHPSVRDFAVNIAKLAVDTGDNNNNQKKSFIKLSPEQYFEVFSPDTVKFNPAIPPPRKFPKVKRKGEEQLLNPNLEEYVNEILKKVKFKF</sequence>
<evidence type="ECO:0000259" key="7">
    <source>
        <dbReference type="Pfam" id="PF03914"/>
    </source>
</evidence>
<dbReference type="InterPro" id="IPR011501">
    <property type="entry name" value="Noc3_N"/>
</dbReference>
<evidence type="ECO:0000313" key="10">
    <source>
        <dbReference type="Proteomes" id="UP000009046"/>
    </source>
</evidence>
<evidence type="ECO:0000256" key="5">
    <source>
        <dbReference type="ARBA" id="ARBA00032701"/>
    </source>
</evidence>
<dbReference type="InterPro" id="IPR005612">
    <property type="entry name" value="CCAAT-binding_factor"/>
</dbReference>
<dbReference type="EMBL" id="AAZO01000040">
    <property type="status" value="NOT_ANNOTATED_CDS"/>
    <property type="molecule type" value="Genomic_DNA"/>
</dbReference>
<dbReference type="PANTHER" id="PTHR14428:SF5">
    <property type="entry name" value="NUCLEOLAR COMPLEX PROTEIN 3 HOMOLOG"/>
    <property type="match status" value="1"/>
</dbReference>
<dbReference type="InterPro" id="IPR016024">
    <property type="entry name" value="ARM-type_fold"/>
</dbReference>
<organism evidence="9 10">
    <name type="scientific">Pediculus humanus subsp. corporis</name>
    <name type="common">Body louse</name>
    <dbReference type="NCBI Taxonomy" id="121224"/>
    <lineage>
        <taxon>Eukaryota</taxon>
        <taxon>Metazoa</taxon>
        <taxon>Ecdysozoa</taxon>
        <taxon>Arthropoda</taxon>
        <taxon>Hexapoda</taxon>
        <taxon>Insecta</taxon>
        <taxon>Pterygota</taxon>
        <taxon>Neoptera</taxon>
        <taxon>Paraneoptera</taxon>
        <taxon>Psocodea</taxon>
        <taxon>Troctomorpha</taxon>
        <taxon>Phthiraptera</taxon>
        <taxon>Anoplura</taxon>
        <taxon>Pediculidae</taxon>
        <taxon>Pediculus</taxon>
    </lineage>
</organism>
<dbReference type="GO" id="GO:0006270">
    <property type="term" value="P:DNA replication initiation"/>
    <property type="evidence" value="ECO:0007669"/>
    <property type="project" value="TreeGrafter"/>
</dbReference>
<evidence type="ECO:0000256" key="4">
    <source>
        <dbReference type="ARBA" id="ARBA00023242"/>
    </source>
</evidence>
<dbReference type="InParanoid" id="A0A2Y9D417"/>
<evidence type="ECO:0000259" key="8">
    <source>
        <dbReference type="Pfam" id="PF07540"/>
    </source>
</evidence>
<evidence type="ECO:0000256" key="2">
    <source>
        <dbReference type="ARBA" id="ARBA00007797"/>
    </source>
</evidence>
<dbReference type="GO" id="GO:0005730">
    <property type="term" value="C:nucleolus"/>
    <property type="evidence" value="ECO:0007669"/>
    <property type="project" value="UniProtKB-SubCell"/>
</dbReference>
<dbReference type="Pfam" id="PF03914">
    <property type="entry name" value="CBF"/>
    <property type="match status" value="1"/>
</dbReference>
<accession>A0A2Y9D417</accession>
<evidence type="ECO:0000256" key="3">
    <source>
        <dbReference type="ARBA" id="ARBA00023054"/>
    </source>
</evidence>
<dbReference type="VEuPathDB" id="VectorBase:PHUM628084"/>
<dbReference type="AlphaFoldDB" id="A0A2Y9D417"/>
<dbReference type="GO" id="GO:0003682">
    <property type="term" value="F:chromatin binding"/>
    <property type="evidence" value="ECO:0007669"/>
    <property type="project" value="TreeGrafter"/>
</dbReference>
<keyword evidence="4" id="KW-0539">Nucleus</keyword>
<keyword evidence="10" id="KW-1185">Reference proteome</keyword>
<dbReference type="FunCoup" id="A0A2Y9D417">
    <property type="interactions" value="1791"/>
</dbReference>
<dbReference type="Proteomes" id="UP000009046">
    <property type="component" value="Unassembled WGS sequence"/>
</dbReference>
<comment type="subcellular location">
    <subcellularLocation>
        <location evidence="1">Nucleus</location>
        <location evidence="1">Nucleolus</location>
    </subcellularLocation>
</comment>
<proteinExistence type="inferred from homology"/>
<evidence type="ECO:0000313" key="9">
    <source>
        <dbReference type="EnsemblMetazoa" id="PHUM628084-PA"/>
    </source>
</evidence>
<dbReference type="PANTHER" id="PTHR14428">
    <property type="entry name" value="NUCLEOLAR COMPLEX PROTEIN 3"/>
    <property type="match status" value="1"/>
</dbReference>
<feature type="domain" description="Nucleolar complex-associated protein 3 N-terminal" evidence="8">
    <location>
        <begin position="26"/>
        <end position="115"/>
    </location>
</feature>